<dbReference type="RefSeq" id="WP_369169531.1">
    <property type="nucleotide sequence ID" value="NZ_CP163439.1"/>
</dbReference>
<dbReference type="InterPro" id="IPR045428">
    <property type="entry name" value="EACC1"/>
</dbReference>
<dbReference type="Pfam" id="PF19953">
    <property type="entry name" value="EACC1"/>
    <property type="match status" value="1"/>
</dbReference>
<feature type="region of interest" description="Disordered" evidence="1">
    <location>
        <begin position="108"/>
        <end position="131"/>
    </location>
</feature>
<proteinExistence type="predicted"/>
<protein>
    <submittedName>
        <fullName evidence="2">Uncharacterized protein</fullName>
    </submittedName>
</protein>
<name>A0AB39PYB2_9ACTN</name>
<evidence type="ECO:0000313" key="2">
    <source>
        <dbReference type="EMBL" id="XDQ34956.1"/>
    </source>
</evidence>
<reference evidence="2" key="1">
    <citation type="submission" date="2024-07" db="EMBL/GenBank/DDBJ databases">
        <authorList>
            <person name="Yu S.T."/>
        </authorList>
    </citation>
    <scope>NUCLEOTIDE SEQUENCE</scope>
    <source>
        <strain evidence="2">R28</strain>
    </source>
</reference>
<dbReference type="EMBL" id="CP163439">
    <property type="protein sequence ID" value="XDQ34956.1"/>
    <property type="molecule type" value="Genomic_DNA"/>
</dbReference>
<evidence type="ECO:0000256" key="1">
    <source>
        <dbReference type="SAM" id="MobiDB-lite"/>
    </source>
</evidence>
<dbReference type="AlphaFoldDB" id="A0AB39PYB2"/>
<gene>
    <name evidence="2" type="ORF">AB5J49_17325</name>
</gene>
<accession>A0AB39PYB2</accession>
<organism evidence="2">
    <name type="scientific">Streptomyces sp. R28</name>
    <dbReference type="NCBI Taxonomy" id="3238628"/>
    <lineage>
        <taxon>Bacteria</taxon>
        <taxon>Bacillati</taxon>
        <taxon>Actinomycetota</taxon>
        <taxon>Actinomycetes</taxon>
        <taxon>Kitasatosporales</taxon>
        <taxon>Streptomycetaceae</taxon>
        <taxon>Streptomyces</taxon>
    </lineage>
</organism>
<sequence>MRLGITVLDDDGGQLRALQRWLLRDPDSAGATLTLRGRNATPGAMGPGLDLIDVVLSNAVGLGGLLVAVATWRRSRGNAPRVQVEREGVTVTVSGADAEQIERLVRQLTAPTAEPDDGTPATAATLDRPRP</sequence>